<dbReference type="Proteomes" id="UP001499854">
    <property type="component" value="Unassembled WGS sequence"/>
</dbReference>
<accession>A0ABN2SZY3</accession>
<proteinExistence type="predicted"/>
<gene>
    <name evidence="2" type="ORF">GCM10009838_70310</name>
</gene>
<comment type="caution">
    <text evidence="2">The sequence shown here is derived from an EMBL/GenBank/DDBJ whole genome shotgun (WGS) entry which is preliminary data.</text>
</comment>
<feature type="compositionally biased region" description="Basic and acidic residues" evidence="1">
    <location>
        <begin position="79"/>
        <end position="97"/>
    </location>
</feature>
<evidence type="ECO:0000313" key="2">
    <source>
        <dbReference type="EMBL" id="GAA1995436.1"/>
    </source>
</evidence>
<feature type="region of interest" description="Disordered" evidence="1">
    <location>
        <begin position="74"/>
        <end position="97"/>
    </location>
</feature>
<protein>
    <submittedName>
        <fullName evidence="2">Uncharacterized protein</fullName>
    </submittedName>
</protein>
<evidence type="ECO:0000256" key="1">
    <source>
        <dbReference type="SAM" id="MobiDB-lite"/>
    </source>
</evidence>
<organism evidence="2 3">
    <name type="scientific">Catenulispora subtropica</name>
    <dbReference type="NCBI Taxonomy" id="450798"/>
    <lineage>
        <taxon>Bacteria</taxon>
        <taxon>Bacillati</taxon>
        <taxon>Actinomycetota</taxon>
        <taxon>Actinomycetes</taxon>
        <taxon>Catenulisporales</taxon>
        <taxon>Catenulisporaceae</taxon>
        <taxon>Catenulispora</taxon>
    </lineage>
</organism>
<name>A0ABN2SZY3_9ACTN</name>
<keyword evidence="3" id="KW-1185">Reference proteome</keyword>
<dbReference type="EMBL" id="BAAAQM010000054">
    <property type="protein sequence ID" value="GAA1995436.1"/>
    <property type="molecule type" value="Genomic_DNA"/>
</dbReference>
<sequence>MLSEGSVSGLRYLSAHQKALSDNPSGLPAQSSGAIAKLWLVRSVVASAARREVDQARAVGGQQHLGGLHVAVHQPLGVDRGERSGDPGRHLDRGLPG</sequence>
<evidence type="ECO:0000313" key="3">
    <source>
        <dbReference type="Proteomes" id="UP001499854"/>
    </source>
</evidence>
<reference evidence="2 3" key="1">
    <citation type="journal article" date="2019" name="Int. J. Syst. Evol. Microbiol.">
        <title>The Global Catalogue of Microorganisms (GCM) 10K type strain sequencing project: providing services to taxonomists for standard genome sequencing and annotation.</title>
        <authorList>
            <consortium name="The Broad Institute Genomics Platform"/>
            <consortium name="The Broad Institute Genome Sequencing Center for Infectious Disease"/>
            <person name="Wu L."/>
            <person name="Ma J."/>
        </authorList>
    </citation>
    <scope>NUCLEOTIDE SEQUENCE [LARGE SCALE GENOMIC DNA]</scope>
    <source>
        <strain evidence="2 3">JCM 16013</strain>
    </source>
</reference>